<organism evidence="8 9">
    <name type="scientific">Pyxicephalus adspersus</name>
    <name type="common">African bullfrog</name>
    <dbReference type="NCBI Taxonomy" id="30357"/>
    <lineage>
        <taxon>Eukaryota</taxon>
        <taxon>Metazoa</taxon>
        <taxon>Chordata</taxon>
        <taxon>Craniata</taxon>
        <taxon>Vertebrata</taxon>
        <taxon>Euteleostomi</taxon>
        <taxon>Amphibia</taxon>
        <taxon>Batrachia</taxon>
        <taxon>Anura</taxon>
        <taxon>Neobatrachia</taxon>
        <taxon>Ranoidea</taxon>
        <taxon>Pyxicephalidae</taxon>
        <taxon>Pyxicephalinae</taxon>
        <taxon>Pyxicephalus</taxon>
    </lineage>
</organism>
<evidence type="ECO:0000256" key="2">
    <source>
        <dbReference type="ARBA" id="ARBA00023157"/>
    </source>
</evidence>
<evidence type="ECO:0000256" key="1">
    <source>
        <dbReference type="ARBA" id="ARBA00022799"/>
    </source>
</evidence>
<dbReference type="EMBL" id="DYDO01000003">
    <property type="protein sequence ID" value="DBA28193.1"/>
    <property type="molecule type" value="Genomic_DNA"/>
</dbReference>
<dbReference type="PIRSF" id="PIRSF000077">
    <property type="entry name" value="Thioredoxin"/>
    <property type="match status" value="1"/>
</dbReference>
<dbReference type="CDD" id="cd02947">
    <property type="entry name" value="TRX_family"/>
    <property type="match status" value="1"/>
</dbReference>
<feature type="active site" description="Nucleophile" evidence="5">
    <location>
        <position position="35"/>
    </location>
</feature>
<feature type="disulfide bond" description="Redox-active" evidence="6">
    <location>
        <begin position="32"/>
        <end position="35"/>
    </location>
</feature>
<reference evidence="8" key="1">
    <citation type="thesis" date="2020" institute="ProQuest LLC" country="789 East Eisenhower Parkway, Ann Arbor, MI, USA">
        <title>Comparative Genomics and Chromosome Evolution.</title>
        <authorList>
            <person name="Mudd A.B."/>
        </authorList>
    </citation>
    <scope>NUCLEOTIDE SEQUENCE</scope>
    <source>
        <strain evidence="8">1538</strain>
        <tissue evidence="8">Blood</tissue>
    </source>
</reference>
<keyword evidence="3 6" id="KW-0676">Redox-active center</keyword>
<evidence type="ECO:0000313" key="9">
    <source>
        <dbReference type="Proteomes" id="UP001181693"/>
    </source>
</evidence>
<accession>A0AAV3B0U8</accession>
<gene>
    <name evidence="8" type="ORF">GDO54_008591</name>
</gene>
<keyword evidence="1" id="KW-0702">S-nitrosylation</keyword>
<comment type="similarity">
    <text evidence="4">Belongs to the thioredoxin family.</text>
</comment>
<dbReference type="FunFam" id="3.40.30.10:FF:000245">
    <property type="entry name" value="Thioredoxin"/>
    <property type="match status" value="1"/>
</dbReference>
<dbReference type="InterPro" id="IPR017937">
    <property type="entry name" value="Thioredoxin_CS"/>
</dbReference>
<dbReference type="PROSITE" id="PS00194">
    <property type="entry name" value="THIOREDOXIN_1"/>
    <property type="match status" value="1"/>
</dbReference>
<protein>
    <recommendedName>
        <fullName evidence="4">Thioredoxin</fullName>
    </recommendedName>
</protein>
<keyword evidence="9" id="KW-1185">Reference proteome</keyword>
<keyword evidence="2 6" id="KW-1015">Disulfide bond</keyword>
<dbReference type="Proteomes" id="UP001181693">
    <property type="component" value="Unassembled WGS sequence"/>
</dbReference>
<evidence type="ECO:0000256" key="5">
    <source>
        <dbReference type="PIRSR" id="PIRSR000077-1"/>
    </source>
</evidence>
<dbReference type="Gene3D" id="3.40.30.10">
    <property type="entry name" value="Glutaredoxin"/>
    <property type="match status" value="1"/>
</dbReference>
<sequence>MVKELESQDEFDAALESAADKLIVIDFSASWCGPCKRIAPIYEEISCANPDVLFYKVDVDDVADLAEKCGIQAMPTFQFFKNKKKVAEIRGADAAALKKKISELK</sequence>
<feature type="site" description="Deprotonates C-terminal active site Cys" evidence="5">
    <location>
        <position position="26"/>
    </location>
</feature>
<evidence type="ECO:0000256" key="4">
    <source>
        <dbReference type="PIRNR" id="PIRNR000077"/>
    </source>
</evidence>
<evidence type="ECO:0000259" key="7">
    <source>
        <dbReference type="PROSITE" id="PS51352"/>
    </source>
</evidence>
<dbReference type="GO" id="GO:0015035">
    <property type="term" value="F:protein-disulfide reductase activity"/>
    <property type="evidence" value="ECO:0007669"/>
    <property type="project" value="InterPro"/>
</dbReference>
<evidence type="ECO:0000256" key="3">
    <source>
        <dbReference type="ARBA" id="ARBA00023284"/>
    </source>
</evidence>
<proteinExistence type="inferred from homology"/>
<dbReference type="AlphaFoldDB" id="A0AAV3B0U8"/>
<feature type="site" description="Contributes to redox potential value" evidence="5">
    <location>
        <position position="34"/>
    </location>
</feature>
<dbReference type="InterPro" id="IPR013766">
    <property type="entry name" value="Thioredoxin_domain"/>
</dbReference>
<evidence type="ECO:0000313" key="8">
    <source>
        <dbReference type="EMBL" id="DBA28193.1"/>
    </source>
</evidence>
<name>A0AAV3B0U8_PYXAD</name>
<dbReference type="SUPFAM" id="SSF52833">
    <property type="entry name" value="Thioredoxin-like"/>
    <property type="match status" value="1"/>
</dbReference>
<feature type="domain" description="Thioredoxin" evidence="7">
    <location>
        <begin position="1"/>
        <end position="105"/>
    </location>
</feature>
<dbReference type="PROSITE" id="PS51352">
    <property type="entry name" value="THIOREDOXIN_2"/>
    <property type="match status" value="1"/>
</dbReference>
<feature type="site" description="Contributes to redox potential value" evidence="5">
    <location>
        <position position="33"/>
    </location>
</feature>
<dbReference type="Pfam" id="PF00085">
    <property type="entry name" value="Thioredoxin"/>
    <property type="match status" value="1"/>
</dbReference>
<dbReference type="PRINTS" id="PR00421">
    <property type="entry name" value="THIOREDOXIN"/>
</dbReference>
<dbReference type="PANTHER" id="PTHR46115">
    <property type="entry name" value="THIOREDOXIN-LIKE PROTEIN 1"/>
    <property type="match status" value="1"/>
</dbReference>
<comment type="caution">
    <text evidence="8">The sequence shown here is derived from an EMBL/GenBank/DDBJ whole genome shotgun (WGS) entry which is preliminary data.</text>
</comment>
<dbReference type="InterPro" id="IPR005746">
    <property type="entry name" value="Thioredoxin"/>
</dbReference>
<dbReference type="InterPro" id="IPR036249">
    <property type="entry name" value="Thioredoxin-like_sf"/>
</dbReference>
<feature type="active site" description="Nucleophile" evidence="5">
    <location>
        <position position="32"/>
    </location>
</feature>
<evidence type="ECO:0000256" key="6">
    <source>
        <dbReference type="PIRSR" id="PIRSR000077-4"/>
    </source>
</evidence>